<evidence type="ECO:0000313" key="3">
    <source>
        <dbReference type="Proteomes" id="UP001249851"/>
    </source>
</evidence>
<name>A0AAD9PPZ2_ACRCE</name>
<keyword evidence="1" id="KW-0238">DNA-binding</keyword>
<comment type="caution">
    <text evidence="2">The sequence shown here is derived from an EMBL/GenBank/DDBJ whole genome shotgun (WGS) entry which is preliminary data.</text>
</comment>
<organism evidence="2 3">
    <name type="scientific">Acropora cervicornis</name>
    <name type="common">Staghorn coral</name>
    <dbReference type="NCBI Taxonomy" id="6130"/>
    <lineage>
        <taxon>Eukaryota</taxon>
        <taxon>Metazoa</taxon>
        <taxon>Cnidaria</taxon>
        <taxon>Anthozoa</taxon>
        <taxon>Hexacorallia</taxon>
        <taxon>Scleractinia</taxon>
        <taxon>Astrocoeniina</taxon>
        <taxon>Acroporidae</taxon>
        <taxon>Acropora</taxon>
    </lineage>
</organism>
<dbReference type="Proteomes" id="UP001249851">
    <property type="component" value="Unassembled WGS sequence"/>
</dbReference>
<reference evidence="2" key="1">
    <citation type="journal article" date="2023" name="G3 (Bethesda)">
        <title>Whole genome assembly and annotation of the endangered Caribbean coral Acropora cervicornis.</title>
        <authorList>
            <person name="Selwyn J.D."/>
            <person name="Vollmer S.V."/>
        </authorList>
    </citation>
    <scope>NUCLEOTIDE SEQUENCE</scope>
    <source>
        <strain evidence="2">K2</strain>
    </source>
</reference>
<proteinExistence type="predicted"/>
<dbReference type="InterPro" id="IPR010998">
    <property type="entry name" value="Integrase_recombinase_N"/>
</dbReference>
<dbReference type="SUPFAM" id="SSF47823">
    <property type="entry name" value="lambda integrase-like, N-terminal domain"/>
    <property type="match status" value="1"/>
</dbReference>
<dbReference type="Gene3D" id="1.10.150.130">
    <property type="match status" value="1"/>
</dbReference>
<evidence type="ECO:0000313" key="2">
    <source>
        <dbReference type="EMBL" id="KAK2546877.1"/>
    </source>
</evidence>
<dbReference type="AlphaFoldDB" id="A0AAD9PPZ2"/>
<sequence>MKKKKKGPRGDEKVNLQRNQHTHLVSGLAHSGLRRNMSYLPGIFTEESNHCNKGALSWSCSGTVAFGFRQYKGREPGLCFFGYKIPIFREPASVFFTNNRSALDYITARLLAQVTGRIISSMLVFGHICKILKKALHPVNDSRAYWNSRVFLTTEAISELIYWRANARALNSRPLFVPHHIVHSDASEVACASYICFGVAGFPVAHRNFDGLEMKQSSTWRALKSVSFALRCYVPILHNSSVKLYTDNKALLELRALPLGFVRDIAFARTSSTLKNPELRRLANSLPTRALQSKAPRIIDQYSRSFQKFWASGFPEITVLPTRPLDVALYLEHLIESDTNASVLSHASCGISWANKLYHGFSDPCHDPLAKNILEAGVRISAKPVVKKEPVTPEMISLICSKYASPSANLSSLRIAALFVTAFCAFLRFDELQSWTKVGSFKASGHSPLYKIPVTT</sequence>
<protein>
    <submittedName>
        <fullName evidence="2">Uncharacterized protein</fullName>
    </submittedName>
</protein>
<dbReference type="GO" id="GO:0003677">
    <property type="term" value="F:DNA binding"/>
    <property type="evidence" value="ECO:0007669"/>
    <property type="project" value="UniProtKB-KW"/>
</dbReference>
<evidence type="ECO:0000256" key="1">
    <source>
        <dbReference type="ARBA" id="ARBA00023125"/>
    </source>
</evidence>
<accession>A0AAD9PPZ2</accession>
<keyword evidence="3" id="KW-1185">Reference proteome</keyword>
<gene>
    <name evidence="2" type="ORF">P5673_033389</name>
</gene>
<reference evidence="2" key="2">
    <citation type="journal article" date="2023" name="Science">
        <title>Genomic signatures of disease resistance in endangered staghorn corals.</title>
        <authorList>
            <person name="Vollmer S.V."/>
            <person name="Selwyn J.D."/>
            <person name="Despard B.A."/>
            <person name="Roesel C.L."/>
        </authorList>
    </citation>
    <scope>NUCLEOTIDE SEQUENCE</scope>
    <source>
        <strain evidence="2">K2</strain>
    </source>
</reference>
<dbReference type="EMBL" id="JARQWQ010000249">
    <property type="protein sequence ID" value="KAK2546877.1"/>
    <property type="molecule type" value="Genomic_DNA"/>
</dbReference>